<dbReference type="EMBL" id="AGNK02001418">
    <property type="status" value="NOT_ANNOTATED_CDS"/>
    <property type="molecule type" value="Genomic_DNA"/>
</dbReference>
<keyword evidence="1" id="KW-0472">Membrane</keyword>
<reference evidence="3" key="1">
    <citation type="journal article" date="2012" name="Nat. Biotechnol.">
        <title>Reference genome sequence of the model plant Setaria.</title>
        <authorList>
            <person name="Bennetzen J.L."/>
            <person name="Schmutz J."/>
            <person name="Wang H."/>
            <person name="Percifield R."/>
            <person name="Hawkins J."/>
            <person name="Pontaroli A.C."/>
            <person name="Estep M."/>
            <person name="Feng L."/>
            <person name="Vaughn J.N."/>
            <person name="Grimwood J."/>
            <person name="Jenkins J."/>
            <person name="Barry K."/>
            <person name="Lindquist E."/>
            <person name="Hellsten U."/>
            <person name="Deshpande S."/>
            <person name="Wang X."/>
            <person name="Wu X."/>
            <person name="Mitros T."/>
            <person name="Triplett J."/>
            <person name="Yang X."/>
            <person name="Ye C.Y."/>
            <person name="Mauro-Herrera M."/>
            <person name="Wang L."/>
            <person name="Li P."/>
            <person name="Sharma M."/>
            <person name="Sharma R."/>
            <person name="Ronald P.C."/>
            <person name="Panaud O."/>
            <person name="Kellogg E.A."/>
            <person name="Brutnell T.P."/>
            <person name="Doust A.N."/>
            <person name="Tuskan G.A."/>
            <person name="Rokhsar D."/>
            <person name="Devos K.M."/>
        </authorList>
    </citation>
    <scope>NUCLEOTIDE SEQUENCE [LARGE SCALE GENOMIC DNA]</scope>
    <source>
        <strain evidence="3">cv. Yugu1</strain>
    </source>
</reference>
<keyword evidence="1" id="KW-1133">Transmembrane helix</keyword>
<dbReference type="Gramene" id="KQL13038">
    <property type="protein sequence ID" value="KQL13038"/>
    <property type="gene ID" value="SETIT_025574mg"/>
</dbReference>
<evidence type="ECO:0000313" key="2">
    <source>
        <dbReference type="EnsemblPlants" id="KQL13038"/>
    </source>
</evidence>
<keyword evidence="1" id="KW-0812">Transmembrane</keyword>
<evidence type="ECO:0000256" key="1">
    <source>
        <dbReference type="SAM" id="Phobius"/>
    </source>
</evidence>
<proteinExistence type="predicted"/>
<dbReference type="HOGENOM" id="CLU_3261444_0_0_1"/>
<dbReference type="EnsemblPlants" id="KQL13038">
    <property type="protein sequence ID" value="KQL13038"/>
    <property type="gene ID" value="SETIT_025574mg"/>
</dbReference>
<keyword evidence="3" id="KW-1185">Reference proteome</keyword>
<reference evidence="2" key="2">
    <citation type="submission" date="2018-08" db="UniProtKB">
        <authorList>
            <consortium name="EnsemblPlants"/>
        </authorList>
    </citation>
    <scope>IDENTIFICATION</scope>
    <source>
        <strain evidence="2">Yugu1</strain>
    </source>
</reference>
<dbReference type="AlphaFoldDB" id="K3ZG72"/>
<organism evidence="2 3">
    <name type="scientific">Setaria italica</name>
    <name type="common">Foxtail millet</name>
    <name type="synonym">Panicum italicum</name>
    <dbReference type="NCBI Taxonomy" id="4555"/>
    <lineage>
        <taxon>Eukaryota</taxon>
        <taxon>Viridiplantae</taxon>
        <taxon>Streptophyta</taxon>
        <taxon>Embryophyta</taxon>
        <taxon>Tracheophyta</taxon>
        <taxon>Spermatophyta</taxon>
        <taxon>Magnoliopsida</taxon>
        <taxon>Liliopsida</taxon>
        <taxon>Poales</taxon>
        <taxon>Poaceae</taxon>
        <taxon>PACMAD clade</taxon>
        <taxon>Panicoideae</taxon>
        <taxon>Panicodae</taxon>
        <taxon>Paniceae</taxon>
        <taxon>Cenchrinae</taxon>
        <taxon>Setaria</taxon>
    </lineage>
</organism>
<dbReference type="InParanoid" id="K3ZG72"/>
<sequence length="42" mass="4852">MLLSLLVSSQPHMLYIVVFFFHGYVLMMPDMFATFLLVANLT</sequence>
<protein>
    <submittedName>
        <fullName evidence="2">Uncharacterized protein</fullName>
    </submittedName>
</protein>
<name>K3ZG72_SETIT</name>
<accession>K3ZG72</accession>
<feature type="transmembrane region" description="Helical" evidence="1">
    <location>
        <begin position="12"/>
        <end position="39"/>
    </location>
</feature>
<evidence type="ECO:0000313" key="3">
    <source>
        <dbReference type="Proteomes" id="UP000004995"/>
    </source>
</evidence>
<dbReference type="Proteomes" id="UP000004995">
    <property type="component" value="Unassembled WGS sequence"/>
</dbReference>